<dbReference type="PANTHER" id="PTHR46594:SF4">
    <property type="entry name" value="P-TYPE CATION-TRANSPORTING ATPASE"/>
    <property type="match status" value="1"/>
</dbReference>
<evidence type="ECO:0000256" key="1">
    <source>
        <dbReference type="ARBA" id="ARBA00004370"/>
    </source>
</evidence>
<evidence type="ECO:0000313" key="14">
    <source>
        <dbReference type="Proteomes" id="UP000285301"/>
    </source>
</evidence>
<dbReference type="NCBIfam" id="TIGR01525">
    <property type="entry name" value="ATPase-IB_hvy"/>
    <property type="match status" value="1"/>
</dbReference>
<dbReference type="InterPro" id="IPR036412">
    <property type="entry name" value="HAD-like_sf"/>
</dbReference>
<keyword evidence="7 11" id="KW-1133">Transmembrane helix</keyword>
<feature type="transmembrane region" description="Helical" evidence="11">
    <location>
        <begin position="350"/>
        <end position="375"/>
    </location>
</feature>
<dbReference type="Gene3D" id="3.40.50.1000">
    <property type="entry name" value="HAD superfamily/HAD-like"/>
    <property type="match status" value="1"/>
</dbReference>
<dbReference type="InterPro" id="IPR023298">
    <property type="entry name" value="ATPase_P-typ_TM_dom_sf"/>
</dbReference>
<keyword evidence="10 11" id="KW-0472">Membrane</keyword>
<dbReference type="GO" id="GO:0016020">
    <property type="term" value="C:membrane"/>
    <property type="evidence" value="ECO:0007669"/>
    <property type="project" value="UniProtKB-SubCell"/>
</dbReference>
<evidence type="ECO:0000256" key="11">
    <source>
        <dbReference type="RuleBase" id="RU362081"/>
    </source>
</evidence>
<proteinExistence type="inferred from homology"/>
<dbReference type="GO" id="GO:0046872">
    <property type="term" value="F:metal ion binding"/>
    <property type="evidence" value="ECO:0007669"/>
    <property type="project" value="UniProtKB-KW"/>
</dbReference>
<keyword evidence="14" id="KW-1185">Reference proteome</keyword>
<keyword evidence="11" id="KW-0547">Nucleotide-binding</keyword>
<sequence>VRTIVDAISDLGFVSYPVTDYWGSLNDTYLSQKEEVRKWRKAFFFNLLFGLPSMAVMMFFMYVVDEHHMCCLIPGLSLKNLLLFMLVTPVQFIGGHYFYQKAYKAVKHQVANMDVLIMLATNIAYFYSVAILIFFVLNESNHSPRTFFETPPMLLIFVSLGRWLEHIAKGKTSEALAKLMSLQATEACLIEWDHENQSVISEKCIDVQLVQRGDFLKVLPGVKIPVDGRVVFGHSMADESLITGESLPVPKKIGSAVIGGSINKNGVLIIIATHIGKETTLSQIVRLVEAAQTGKAPIQQLADKIAGYFVPVVLLISMATCLGWIAYGFYNPNYIRHVFMYKDENIDDTEMIICFAFQCALTVLAIACPCSLGLATPTAVMVGTGVGALNGILIKGAEPLEVAHKVKCVVFDKTGTLTVGYPTVTKISLLLNKLNNSFFSASQSLKLLFSIIGSAENNSEHPIANAIVEFVKRILHTNEEASSFWGKVDNFTAVPGFGLSCCVSNLERLVDKSSGNSLINDFNTLKSSKQSLIEGVLIEILSEKEPQEADLILDISSDVFIDAKLEHRVLIGNREWMLKNGLQISSLIDAEMCNQEVNGSTTVLVAIDGRILAIISVADTVKPEAGITVNTLQHMGLEVILLTGDNAKTASAIAKQVGIRKVFAEVLPSHKVRKIKQLQDKGKIVAMVGDGVNDSPALAQANVGIAIANGTDVAVEAADVVLVRNDLLDVVAAIDLSRKTVTRIRMNFLFACVYNFIGIPLAAGLFMPWGLVLKPWMGSAAMAASSVSVVTSSLLLKLYRKPTLQELESKYGKFAAKKSSLTSSSMVSVHCGLDDTAPRANKLNFSTTNLNSVLNMIPLKSLAKNVKINDKKNLEATPLV</sequence>
<feature type="transmembrane region" description="Helical" evidence="11">
    <location>
        <begin position="147"/>
        <end position="164"/>
    </location>
</feature>
<dbReference type="Pfam" id="PF00122">
    <property type="entry name" value="E1-E2_ATPase"/>
    <property type="match status" value="1"/>
</dbReference>
<reference evidence="13 14" key="1">
    <citation type="journal article" date="2018" name="Gigascience">
        <title>Genomes of trombidid mites reveal novel predicted allergens and laterally-transferred genes associated with secondary metabolism.</title>
        <authorList>
            <person name="Dong X."/>
            <person name="Chaisiri K."/>
            <person name="Xia D."/>
            <person name="Armstrong S.D."/>
            <person name="Fang Y."/>
            <person name="Donnelly M.J."/>
            <person name="Kadowaki T."/>
            <person name="McGarry J.W."/>
            <person name="Darby A.C."/>
            <person name="Makepeace B.L."/>
        </authorList>
    </citation>
    <scope>NUCLEOTIDE SEQUENCE [LARGE SCALE GENOMIC DNA]</scope>
    <source>
        <strain evidence="13">UoL-WK</strain>
    </source>
</reference>
<keyword evidence="8" id="KW-0186">Copper</keyword>
<dbReference type="SUPFAM" id="SSF81660">
    <property type="entry name" value="Metal cation-transporting ATPase, ATP-binding domain N"/>
    <property type="match status" value="1"/>
</dbReference>
<feature type="domain" description="P-type ATPase A" evidence="12">
    <location>
        <begin position="203"/>
        <end position="289"/>
    </location>
</feature>
<dbReference type="OrthoDB" id="432719at2759"/>
<accession>A0A3S3RK47</accession>
<dbReference type="InterPro" id="IPR018303">
    <property type="entry name" value="ATPase_P-typ_P_site"/>
</dbReference>
<dbReference type="InterPro" id="IPR044492">
    <property type="entry name" value="P_typ_ATPase_HD_dom"/>
</dbReference>
<dbReference type="STRING" id="1965070.A0A3S3RK47"/>
<dbReference type="AlphaFoldDB" id="A0A3S3RK47"/>
<evidence type="ECO:0000256" key="5">
    <source>
        <dbReference type="ARBA" id="ARBA00022737"/>
    </source>
</evidence>
<dbReference type="EMBL" id="NCKU01008028">
    <property type="protein sequence ID" value="RWS02199.1"/>
    <property type="molecule type" value="Genomic_DNA"/>
</dbReference>
<feature type="transmembrane region" description="Helical" evidence="11">
    <location>
        <begin position="305"/>
        <end position="330"/>
    </location>
</feature>
<dbReference type="GO" id="GO:0019829">
    <property type="term" value="F:ATPase-coupled monoatomic cation transmembrane transporter activity"/>
    <property type="evidence" value="ECO:0007669"/>
    <property type="project" value="InterPro"/>
</dbReference>
<dbReference type="Proteomes" id="UP000285301">
    <property type="component" value="Unassembled WGS sequence"/>
</dbReference>
<keyword evidence="5" id="KW-0677">Repeat</keyword>
<gene>
    <name evidence="13" type="ORF">B4U79_04627</name>
</gene>
<evidence type="ECO:0000256" key="9">
    <source>
        <dbReference type="ARBA" id="ARBA00023065"/>
    </source>
</evidence>
<protein>
    <submittedName>
        <fullName evidence="13">Copper-transporting ATPase 1-like isoform X2</fullName>
    </submittedName>
</protein>
<keyword evidence="4 11" id="KW-0479">Metal-binding</keyword>
<dbReference type="NCBIfam" id="TIGR01494">
    <property type="entry name" value="ATPase_P-type"/>
    <property type="match status" value="1"/>
</dbReference>
<keyword evidence="9" id="KW-0406">Ion transport</keyword>
<dbReference type="InterPro" id="IPR008250">
    <property type="entry name" value="ATPase_P-typ_transduc_dom_A_sf"/>
</dbReference>
<keyword evidence="11" id="KW-0067">ATP-binding</keyword>
<feature type="transmembrane region" description="Helical" evidence="11">
    <location>
        <begin position="42"/>
        <end position="61"/>
    </location>
</feature>
<dbReference type="CDD" id="cd02094">
    <property type="entry name" value="P-type_ATPase_Cu-like"/>
    <property type="match status" value="1"/>
</dbReference>
<comment type="caution">
    <text evidence="13">The sequence shown here is derived from an EMBL/GenBank/DDBJ whole genome shotgun (WGS) entry which is preliminary data.</text>
</comment>
<dbReference type="SFLD" id="SFLDS00003">
    <property type="entry name" value="Haloacid_Dehalogenase"/>
    <property type="match status" value="1"/>
</dbReference>
<keyword evidence="3 11" id="KW-0812">Transmembrane</keyword>
<dbReference type="InterPro" id="IPR027256">
    <property type="entry name" value="P-typ_ATPase_IB"/>
</dbReference>
<evidence type="ECO:0000259" key="12">
    <source>
        <dbReference type="Pfam" id="PF00122"/>
    </source>
</evidence>
<dbReference type="GO" id="GO:0016887">
    <property type="term" value="F:ATP hydrolysis activity"/>
    <property type="evidence" value="ECO:0007669"/>
    <property type="project" value="InterPro"/>
</dbReference>
<dbReference type="SFLD" id="SFLDG00002">
    <property type="entry name" value="C1.7:_P-type_atpase_like"/>
    <property type="match status" value="1"/>
</dbReference>
<dbReference type="InterPro" id="IPR023214">
    <property type="entry name" value="HAD_sf"/>
</dbReference>
<dbReference type="SUPFAM" id="SSF81665">
    <property type="entry name" value="Calcium ATPase, transmembrane domain M"/>
    <property type="match status" value="1"/>
</dbReference>
<dbReference type="SUPFAM" id="SSF56784">
    <property type="entry name" value="HAD-like"/>
    <property type="match status" value="1"/>
</dbReference>
<comment type="similarity">
    <text evidence="11">Belongs to the cation transport ATPase (P-type) (TC 3.A.3) family. Type IB subfamily.</text>
</comment>
<dbReference type="Gene3D" id="2.70.150.10">
    <property type="entry name" value="Calcium-transporting ATPase, cytoplasmic transduction domain A"/>
    <property type="match status" value="1"/>
</dbReference>
<feature type="transmembrane region" description="Helical" evidence="11">
    <location>
        <begin position="776"/>
        <end position="796"/>
    </location>
</feature>
<dbReference type="InterPro" id="IPR023299">
    <property type="entry name" value="ATPase_P-typ_cyto_dom_N"/>
</dbReference>
<dbReference type="InterPro" id="IPR001757">
    <property type="entry name" value="P_typ_ATPase"/>
</dbReference>
<dbReference type="Gene3D" id="3.40.1110.10">
    <property type="entry name" value="Calcium-transporting ATPase, cytoplasmic domain N"/>
    <property type="match status" value="1"/>
</dbReference>
<organism evidence="13 14">
    <name type="scientific">Dinothrombium tinctorium</name>
    <dbReference type="NCBI Taxonomy" id="1965070"/>
    <lineage>
        <taxon>Eukaryota</taxon>
        <taxon>Metazoa</taxon>
        <taxon>Ecdysozoa</taxon>
        <taxon>Arthropoda</taxon>
        <taxon>Chelicerata</taxon>
        <taxon>Arachnida</taxon>
        <taxon>Acari</taxon>
        <taxon>Acariformes</taxon>
        <taxon>Trombidiformes</taxon>
        <taxon>Prostigmata</taxon>
        <taxon>Anystina</taxon>
        <taxon>Parasitengona</taxon>
        <taxon>Trombidioidea</taxon>
        <taxon>Trombidiidae</taxon>
        <taxon>Dinothrombium</taxon>
    </lineage>
</organism>
<evidence type="ECO:0000256" key="10">
    <source>
        <dbReference type="ARBA" id="ARBA00023136"/>
    </source>
</evidence>
<keyword evidence="6" id="KW-1278">Translocase</keyword>
<feature type="non-terminal residue" evidence="13">
    <location>
        <position position="880"/>
    </location>
</feature>
<evidence type="ECO:0000256" key="2">
    <source>
        <dbReference type="ARBA" id="ARBA00022448"/>
    </source>
</evidence>
<dbReference type="SFLD" id="SFLDF00027">
    <property type="entry name" value="p-type_atpase"/>
    <property type="match status" value="1"/>
</dbReference>
<feature type="non-terminal residue" evidence="13">
    <location>
        <position position="1"/>
    </location>
</feature>
<dbReference type="PRINTS" id="PR00119">
    <property type="entry name" value="CATATPASE"/>
</dbReference>
<evidence type="ECO:0000256" key="3">
    <source>
        <dbReference type="ARBA" id="ARBA00022692"/>
    </source>
</evidence>
<name>A0A3S3RK47_9ACAR</name>
<dbReference type="PROSITE" id="PS00154">
    <property type="entry name" value="ATPASE_E1_E2"/>
    <property type="match status" value="1"/>
</dbReference>
<dbReference type="FunFam" id="3.40.50.1000:FF:000031">
    <property type="entry name" value="Probable copper-transporting ATPase HMA5"/>
    <property type="match status" value="1"/>
</dbReference>
<dbReference type="SUPFAM" id="SSF81653">
    <property type="entry name" value="Calcium ATPase, transduction domain A"/>
    <property type="match status" value="1"/>
</dbReference>
<dbReference type="PRINTS" id="PR00942">
    <property type="entry name" value="CUATPASEI"/>
</dbReference>
<keyword evidence="2" id="KW-0813">Transport</keyword>
<evidence type="ECO:0000256" key="4">
    <source>
        <dbReference type="ARBA" id="ARBA00022723"/>
    </source>
</evidence>
<comment type="subcellular location">
    <subcellularLocation>
        <location evidence="1 11">Membrane</location>
    </subcellularLocation>
</comment>
<evidence type="ECO:0000313" key="13">
    <source>
        <dbReference type="EMBL" id="RWS02199.1"/>
    </source>
</evidence>
<feature type="transmembrane region" description="Helical" evidence="11">
    <location>
        <begin position="81"/>
        <end position="99"/>
    </location>
</feature>
<feature type="transmembrane region" description="Helical" evidence="11">
    <location>
        <begin position="748"/>
        <end position="770"/>
    </location>
</feature>
<feature type="transmembrane region" description="Helical" evidence="11">
    <location>
        <begin position="111"/>
        <end position="135"/>
    </location>
</feature>
<dbReference type="InterPro" id="IPR059000">
    <property type="entry name" value="ATPase_P-type_domA"/>
</dbReference>
<evidence type="ECO:0000256" key="7">
    <source>
        <dbReference type="ARBA" id="ARBA00022989"/>
    </source>
</evidence>
<dbReference type="Pfam" id="PF00702">
    <property type="entry name" value="Hydrolase"/>
    <property type="match status" value="1"/>
</dbReference>
<evidence type="ECO:0000256" key="8">
    <source>
        <dbReference type="ARBA" id="ARBA00023008"/>
    </source>
</evidence>
<evidence type="ECO:0000256" key="6">
    <source>
        <dbReference type="ARBA" id="ARBA00022967"/>
    </source>
</evidence>
<dbReference type="FunFam" id="2.70.150.10:FF:000002">
    <property type="entry name" value="Copper-transporting ATPase 1, putative"/>
    <property type="match status" value="1"/>
</dbReference>
<dbReference type="PANTHER" id="PTHR46594">
    <property type="entry name" value="P-TYPE CATION-TRANSPORTING ATPASE"/>
    <property type="match status" value="1"/>
</dbReference>
<dbReference type="GO" id="GO:0005524">
    <property type="term" value="F:ATP binding"/>
    <property type="evidence" value="ECO:0007669"/>
    <property type="project" value="UniProtKB-UniRule"/>
</dbReference>